<proteinExistence type="predicted"/>
<dbReference type="GO" id="GO:0003677">
    <property type="term" value="F:DNA binding"/>
    <property type="evidence" value="ECO:0007669"/>
    <property type="project" value="InterPro"/>
</dbReference>
<name>A0A0D2LF78_HYPSF</name>
<keyword evidence="2" id="KW-1185">Reference proteome</keyword>
<organism evidence="1 2">
    <name type="scientific">Hypholoma sublateritium (strain FD-334 SS-4)</name>
    <dbReference type="NCBI Taxonomy" id="945553"/>
    <lineage>
        <taxon>Eukaryota</taxon>
        <taxon>Fungi</taxon>
        <taxon>Dikarya</taxon>
        <taxon>Basidiomycota</taxon>
        <taxon>Agaricomycotina</taxon>
        <taxon>Agaricomycetes</taxon>
        <taxon>Agaricomycetidae</taxon>
        <taxon>Agaricales</taxon>
        <taxon>Agaricineae</taxon>
        <taxon>Strophariaceae</taxon>
        <taxon>Hypholoma</taxon>
    </lineage>
</organism>
<dbReference type="EMBL" id="KN817528">
    <property type="protein sequence ID" value="KJA26217.1"/>
    <property type="molecule type" value="Genomic_DNA"/>
</dbReference>
<dbReference type="InterPro" id="IPR013762">
    <property type="entry name" value="Integrase-like_cat_sf"/>
</dbReference>
<feature type="non-terminal residue" evidence="1">
    <location>
        <position position="1"/>
    </location>
</feature>
<dbReference type="Proteomes" id="UP000054270">
    <property type="component" value="Unassembled WGS sequence"/>
</dbReference>
<dbReference type="Gene3D" id="1.10.443.10">
    <property type="entry name" value="Intergrase catalytic core"/>
    <property type="match status" value="1"/>
</dbReference>
<reference evidence="2" key="1">
    <citation type="submission" date="2014-04" db="EMBL/GenBank/DDBJ databases">
        <title>Evolutionary Origins and Diversification of the Mycorrhizal Mutualists.</title>
        <authorList>
            <consortium name="DOE Joint Genome Institute"/>
            <consortium name="Mycorrhizal Genomics Consortium"/>
            <person name="Kohler A."/>
            <person name="Kuo A."/>
            <person name="Nagy L.G."/>
            <person name="Floudas D."/>
            <person name="Copeland A."/>
            <person name="Barry K.W."/>
            <person name="Cichocki N."/>
            <person name="Veneault-Fourrey C."/>
            <person name="LaButti K."/>
            <person name="Lindquist E.A."/>
            <person name="Lipzen A."/>
            <person name="Lundell T."/>
            <person name="Morin E."/>
            <person name="Murat C."/>
            <person name="Riley R."/>
            <person name="Ohm R."/>
            <person name="Sun H."/>
            <person name="Tunlid A."/>
            <person name="Henrissat B."/>
            <person name="Grigoriev I.V."/>
            <person name="Hibbett D.S."/>
            <person name="Martin F."/>
        </authorList>
    </citation>
    <scope>NUCLEOTIDE SEQUENCE [LARGE SCALE GENOMIC DNA]</scope>
    <source>
        <strain evidence="2">FD-334 SS-4</strain>
    </source>
</reference>
<evidence type="ECO:0000313" key="2">
    <source>
        <dbReference type="Proteomes" id="UP000054270"/>
    </source>
</evidence>
<accession>A0A0D2LF78</accession>
<sequence>CDEMTLDGKVKPQGAAIGTFSHAQKIRAAITHAFGRVHGLGNTSWHRDEISNRMRGNPSVSPQVSSYMLSLRTRKIRSGEIPTSARAITSKLHLFNLRKENWELREYPSPNTHSTVHSDSAEVPLDDDKHRTLASDEWGGPMARREIQAIYLISFFCLLRSDEVLKIRREHLILSKDGKTVTVTLPFRKTHKNGGE</sequence>
<dbReference type="STRING" id="945553.A0A0D2LF78"/>
<dbReference type="GO" id="GO:0015074">
    <property type="term" value="P:DNA integration"/>
    <property type="evidence" value="ECO:0007669"/>
    <property type="project" value="InterPro"/>
</dbReference>
<gene>
    <name evidence="1" type="ORF">HYPSUDRAFT_107913</name>
</gene>
<protein>
    <submittedName>
        <fullName evidence="1">Uncharacterized protein</fullName>
    </submittedName>
</protein>
<dbReference type="OrthoDB" id="3163890at2759"/>
<evidence type="ECO:0000313" key="1">
    <source>
        <dbReference type="EMBL" id="KJA26217.1"/>
    </source>
</evidence>
<feature type="non-terminal residue" evidence="1">
    <location>
        <position position="196"/>
    </location>
</feature>
<dbReference type="GO" id="GO:0006310">
    <property type="term" value="P:DNA recombination"/>
    <property type="evidence" value="ECO:0007669"/>
    <property type="project" value="InterPro"/>
</dbReference>
<dbReference type="AlphaFoldDB" id="A0A0D2LF78"/>
<dbReference type="OMA" id="PMARREI"/>